<feature type="domain" description="SRR1-like" evidence="2">
    <location>
        <begin position="67"/>
        <end position="149"/>
    </location>
</feature>
<evidence type="ECO:0000259" key="2">
    <source>
        <dbReference type="Pfam" id="PF07985"/>
    </source>
</evidence>
<reference evidence="3 4" key="1">
    <citation type="journal article" date="2020" name="Genomics">
        <title>Complete, high-quality genomes from long-read metagenomic sequencing of two wolf lichen thalli reveals enigmatic genome architecture.</title>
        <authorList>
            <person name="McKenzie S.K."/>
            <person name="Walston R.F."/>
            <person name="Allen J.L."/>
        </authorList>
    </citation>
    <scope>NUCLEOTIDE SEQUENCE [LARGE SCALE GENOMIC DNA]</scope>
    <source>
        <strain evidence="3">WasteWater1</strain>
    </source>
</reference>
<organism evidence="3 4">
    <name type="scientific">Letharia lupina</name>
    <dbReference type="NCBI Taxonomy" id="560253"/>
    <lineage>
        <taxon>Eukaryota</taxon>
        <taxon>Fungi</taxon>
        <taxon>Dikarya</taxon>
        <taxon>Ascomycota</taxon>
        <taxon>Pezizomycotina</taxon>
        <taxon>Lecanoromycetes</taxon>
        <taxon>OSLEUM clade</taxon>
        <taxon>Lecanoromycetidae</taxon>
        <taxon>Lecanorales</taxon>
        <taxon>Lecanorineae</taxon>
        <taxon>Parmeliaceae</taxon>
        <taxon>Letharia</taxon>
    </lineage>
</organism>
<dbReference type="GeneID" id="59331875"/>
<dbReference type="EMBL" id="JACCJB010000017">
    <property type="protein sequence ID" value="KAF6220332.1"/>
    <property type="molecule type" value="Genomic_DNA"/>
</dbReference>
<accession>A0A8H6CBD6</accession>
<dbReference type="AlphaFoldDB" id="A0A8H6CBD6"/>
<dbReference type="Pfam" id="PF07985">
    <property type="entry name" value="SRR1"/>
    <property type="match status" value="1"/>
</dbReference>
<comment type="caution">
    <text evidence="3">The sequence shown here is derived from an EMBL/GenBank/DDBJ whole genome shotgun (WGS) entry which is preliminary data.</text>
</comment>
<sequence length="274" mass="30673">MENKTKVAKTRAFPTPRPPAAAPKAPRPAAPRHKPLTPKEVKAGIETSTQKFRNSTRFHSLTAFFEQGQKTNITQCICLGLGPFMNFESKSARGRKRNGDFNTSLHQPAMLESLPNGLTKDEETKIYFQDPVFTRSERDHLQSRDLKAKNISRALTDTFPALYIGTDPDAAIADIGKDNAKKIPGGKEKYIRPLQEFGRDSAETLRLPIFAHGVRDGHDVWAEASVHWRVPDGGGEKVGKRLGGGGMARARVEIGARHYHLVRRERKMERERNL</sequence>
<dbReference type="InterPro" id="IPR012942">
    <property type="entry name" value="SRR1-like"/>
</dbReference>
<protein>
    <recommendedName>
        <fullName evidence="2">SRR1-like domain-containing protein</fullName>
    </recommendedName>
</protein>
<name>A0A8H6CBD6_9LECA</name>
<evidence type="ECO:0000313" key="4">
    <source>
        <dbReference type="Proteomes" id="UP000593566"/>
    </source>
</evidence>
<proteinExistence type="predicted"/>
<evidence type="ECO:0000256" key="1">
    <source>
        <dbReference type="SAM" id="MobiDB-lite"/>
    </source>
</evidence>
<feature type="region of interest" description="Disordered" evidence="1">
    <location>
        <begin position="1"/>
        <end position="39"/>
    </location>
</feature>
<gene>
    <name evidence="3" type="ORF">HO133_003464</name>
</gene>
<feature type="compositionally biased region" description="Pro residues" evidence="1">
    <location>
        <begin position="15"/>
        <end position="29"/>
    </location>
</feature>
<keyword evidence="4" id="KW-1185">Reference proteome</keyword>
<evidence type="ECO:0000313" key="3">
    <source>
        <dbReference type="EMBL" id="KAF6220332.1"/>
    </source>
</evidence>
<dbReference type="Proteomes" id="UP000593566">
    <property type="component" value="Unassembled WGS sequence"/>
</dbReference>
<dbReference type="RefSeq" id="XP_037149767.1">
    <property type="nucleotide sequence ID" value="XM_037294386.1"/>
</dbReference>